<evidence type="ECO:0000313" key="2">
    <source>
        <dbReference type="Proteomes" id="UP001501475"/>
    </source>
</evidence>
<sequence>MASGHRGRIYRTRVRRRVWLWLSVWNRWKELLSRDPMLELEGGHVPGTPQQFYDYGISPYCGGVAPEEPGGVECTVMKIYCNDKPGNGPAVWVFQRRITPDTPWQRQGYTCYPNLIPGKVDMDALAAALHRTTLATPALHIQPEHNLTLVTLPTYFELEWPKAGFQPDELDVLNPRDWFGMTVTVRPTLDSVTYDYGDGATSGPTTSPGGPYPTGDIVHSYPSAGTHTVRADAVYRGYVSIDESDWIEIPGTVAIPGTPEELRVTTARNHLYLPGN</sequence>
<gene>
    <name evidence="1" type="ORF">GCM10009810_00560</name>
</gene>
<evidence type="ECO:0008006" key="3">
    <source>
        <dbReference type="Google" id="ProtNLM"/>
    </source>
</evidence>
<accession>A0ABN2JYF2</accession>
<dbReference type="EMBL" id="BAAAPN010000002">
    <property type="protein sequence ID" value="GAA1743694.1"/>
    <property type="molecule type" value="Genomic_DNA"/>
</dbReference>
<keyword evidence="2" id="KW-1185">Reference proteome</keyword>
<dbReference type="Proteomes" id="UP001501475">
    <property type="component" value="Unassembled WGS sequence"/>
</dbReference>
<proteinExistence type="predicted"/>
<name>A0ABN2JYF2_9MICO</name>
<organism evidence="1 2">
    <name type="scientific">Nostocoides vanveenii</name>
    <dbReference type="NCBI Taxonomy" id="330835"/>
    <lineage>
        <taxon>Bacteria</taxon>
        <taxon>Bacillati</taxon>
        <taxon>Actinomycetota</taxon>
        <taxon>Actinomycetes</taxon>
        <taxon>Micrococcales</taxon>
        <taxon>Intrasporangiaceae</taxon>
        <taxon>Nostocoides</taxon>
    </lineage>
</organism>
<reference evidence="2" key="1">
    <citation type="journal article" date="2019" name="Int. J. Syst. Evol. Microbiol.">
        <title>The Global Catalogue of Microorganisms (GCM) 10K type strain sequencing project: providing services to taxonomists for standard genome sequencing and annotation.</title>
        <authorList>
            <consortium name="The Broad Institute Genomics Platform"/>
            <consortium name="The Broad Institute Genome Sequencing Center for Infectious Disease"/>
            <person name="Wu L."/>
            <person name="Ma J."/>
        </authorList>
    </citation>
    <scope>NUCLEOTIDE SEQUENCE [LARGE SCALE GENOMIC DNA]</scope>
    <source>
        <strain evidence="2">JCM 15591</strain>
    </source>
</reference>
<comment type="caution">
    <text evidence="1">The sequence shown here is derived from an EMBL/GenBank/DDBJ whole genome shotgun (WGS) entry which is preliminary data.</text>
</comment>
<evidence type="ECO:0000313" key="1">
    <source>
        <dbReference type="EMBL" id="GAA1743694.1"/>
    </source>
</evidence>
<protein>
    <recommendedName>
        <fullName evidence="3">PKD domain-containing protein</fullName>
    </recommendedName>
</protein>